<dbReference type="Proteomes" id="UP000314294">
    <property type="component" value="Unassembled WGS sequence"/>
</dbReference>
<evidence type="ECO:0000313" key="1">
    <source>
        <dbReference type="EMBL" id="TNN62363.1"/>
    </source>
</evidence>
<sequence length="160" mass="17332">MKRPPKRHGLWRLHCRELTVICCDCCTATATTCTASYIRAASVCRQEGLLLCFWRLATADVKGSSRSEDEGPSLHSFIPTASLGKGTPHAISALTVQAVSGLASLLSVGSCRIFKRMLYRDGALINSCSRIRPADKEDTYCEKGIIGSNQQCGALEHEAV</sequence>
<comment type="caution">
    <text evidence="1">The sequence shown here is derived from an EMBL/GenBank/DDBJ whole genome shotgun (WGS) entry which is preliminary data.</text>
</comment>
<name>A0A4Z2HBI5_9TELE</name>
<organism evidence="1 2">
    <name type="scientific">Liparis tanakae</name>
    <name type="common">Tanaka's snailfish</name>
    <dbReference type="NCBI Taxonomy" id="230148"/>
    <lineage>
        <taxon>Eukaryota</taxon>
        <taxon>Metazoa</taxon>
        <taxon>Chordata</taxon>
        <taxon>Craniata</taxon>
        <taxon>Vertebrata</taxon>
        <taxon>Euteleostomi</taxon>
        <taxon>Actinopterygii</taxon>
        <taxon>Neopterygii</taxon>
        <taxon>Teleostei</taxon>
        <taxon>Neoteleostei</taxon>
        <taxon>Acanthomorphata</taxon>
        <taxon>Eupercaria</taxon>
        <taxon>Perciformes</taxon>
        <taxon>Cottioidei</taxon>
        <taxon>Cottales</taxon>
        <taxon>Liparidae</taxon>
        <taxon>Liparis</taxon>
    </lineage>
</organism>
<accession>A0A4Z2HBI5</accession>
<dbReference type="AlphaFoldDB" id="A0A4Z2HBI5"/>
<keyword evidence="2" id="KW-1185">Reference proteome</keyword>
<protein>
    <submittedName>
        <fullName evidence="1">Uncharacterized protein</fullName>
    </submittedName>
</protein>
<evidence type="ECO:0000313" key="2">
    <source>
        <dbReference type="Proteomes" id="UP000314294"/>
    </source>
</evidence>
<gene>
    <name evidence="1" type="ORF">EYF80_027374</name>
</gene>
<dbReference type="OrthoDB" id="10627307at2759"/>
<reference evidence="1 2" key="1">
    <citation type="submission" date="2019-03" db="EMBL/GenBank/DDBJ databases">
        <title>First draft genome of Liparis tanakae, snailfish: a comprehensive survey of snailfish specific genes.</title>
        <authorList>
            <person name="Kim W."/>
            <person name="Song I."/>
            <person name="Jeong J.-H."/>
            <person name="Kim D."/>
            <person name="Kim S."/>
            <person name="Ryu S."/>
            <person name="Song J.Y."/>
            <person name="Lee S.K."/>
        </authorList>
    </citation>
    <scope>NUCLEOTIDE SEQUENCE [LARGE SCALE GENOMIC DNA]</scope>
    <source>
        <tissue evidence="1">Muscle</tissue>
    </source>
</reference>
<proteinExistence type="predicted"/>
<dbReference type="EMBL" id="SRLO01000294">
    <property type="protein sequence ID" value="TNN62363.1"/>
    <property type="molecule type" value="Genomic_DNA"/>
</dbReference>